<sequence>MQILEGGVASESCAADHSENSTIQAPWGGCSSCNKTQSCQTHT</sequence>
<evidence type="ECO:0000256" key="1">
    <source>
        <dbReference type="SAM" id="MobiDB-lite"/>
    </source>
</evidence>
<evidence type="ECO:0000313" key="2">
    <source>
        <dbReference type="EMBL" id="KXO16430.1"/>
    </source>
</evidence>
<dbReference type="Proteomes" id="UP000070093">
    <property type="component" value="Unassembled WGS sequence"/>
</dbReference>
<proteinExistence type="predicted"/>
<protein>
    <submittedName>
        <fullName evidence="2">Uncharacterized protein</fullName>
    </submittedName>
</protein>
<dbReference type="PATRIC" id="fig|28125.4.peg.1378"/>
<dbReference type="AlphaFoldDB" id="A0A137SVK3"/>
<feature type="compositionally biased region" description="Polar residues" evidence="1">
    <location>
        <begin position="31"/>
        <end position="43"/>
    </location>
</feature>
<accession>A0A137SVK3</accession>
<organism evidence="2 3">
    <name type="scientific">Prevotella bivia</name>
    <dbReference type="NCBI Taxonomy" id="28125"/>
    <lineage>
        <taxon>Bacteria</taxon>
        <taxon>Pseudomonadati</taxon>
        <taxon>Bacteroidota</taxon>
        <taxon>Bacteroidia</taxon>
        <taxon>Bacteroidales</taxon>
        <taxon>Prevotellaceae</taxon>
        <taxon>Prevotella</taxon>
    </lineage>
</organism>
<reference evidence="2 3" key="1">
    <citation type="submission" date="2016-02" db="EMBL/GenBank/DDBJ databases">
        <authorList>
            <person name="Wen L."/>
            <person name="He K."/>
            <person name="Yang H."/>
        </authorList>
    </citation>
    <scope>NUCLEOTIDE SEQUENCE [LARGE SCALE GENOMIC DNA]</scope>
    <source>
        <strain evidence="2 3">GED7880</strain>
    </source>
</reference>
<dbReference type="EMBL" id="LTAG01000073">
    <property type="protein sequence ID" value="KXO16430.1"/>
    <property type="molecule type" value="Genomic_DNA"/>
</dbReference>
<gene>
    <name evidence="2" type="ORF">HMPREF3202_01394</name>
</gene>
<name>A0A137SVK3_9BACT</name>
<feature type="region of interest" description="Disordered" evidence="1">
    <location>
        <begin position="22"/>
        <end position="43"/>
    </location>
</feature>
<comment type="caution">
    <text evidence="2">The sequence shown here is derived from an EMBL/GenBank/DDBJ whole genome shotgun (WGS) entry which is preliminary data.</text>
</comment>
<evidence type="ECO:0000313" key="3">
    <source>
        <dbReference type="Proteomes" id="UP000070093"/>
    </source>
</evidence>